<evidence type="ECO:0000256" key="5">
    <source>
        <dbReference type="ARBA" id="ARBA00023038"/>
    </source>
</evidence>
<dbReference type="WBParaSite" id="SBAD_0001051401-mRNA-1">
    <property type="protein sequence ID" value="SBAD_0001051401-mRNA-1"/>
    <property type="gene ID" value="SBAD_0001051401"/>
</dbReference>
<feature type="domain" description="LIM zinc-binding" evidence="8">
    <location>
        <begin position="167"/>
        <end position="227"/>
    </location>
</feature>
<name>A0A183J2Q3_9BILA</name>
<evidence type="ECO:0000256" key="6">
    <source>
        <dbReference type="PROSITE-ProRule" id="PRU00125"/>
    </source>
</evidence>
<evidence type="ECO:0000256" key="4">
    <source>
        <dbReference type="ARBA" id="ARBA00022833"/>
    </source>
</evidence>
<evidence type="ECO:0000313" key="11">
    <source>
        <dbReference type="WBParaSite" id="SBAD_0001051401-mRNA-1"/>
    </source>
</evidence>
<proteinExistence type="predicted"/>
<protein>
    <submittedName>
        <fullName evidence="11">LIM zinc-binding domain-containing protein</fullName>
    </submittedName>
</protein>
<gene>
    <name evidence="9" type="ORF">SBAD_LOCUS10151</name>
</gene>
<dbReference type="Pfam" id="PF25076">
    <property type="entry name" value="LIM_FHL2-3_N"/>
    <property type="match status" value="1"/>
</dbReference>
<evidence type="ECO:0000313" key="10">
    <source>
        <dbReference type="Proteomes" id="UP000270296"/>
    </source>
</evidence>
<dbReference type="EMBL" id="UZAM01013689">
    <property type="protein sequence ID" value="VDP29417.1"/>
    <property type="molecule type" value="Genomic_DNA"/>
</dbReference>
<keyword evidence="10" id="KW-1185">Reference proteome</keyword>
<dbReference type="Gene3D" id="2.10.110.10">
    <property type="entry name" value="Cysteine Rich Protein"/>
    <property type="match status" value="1"/>
</dbReference>
<reference evidence="11" key="1">
    <citation type="submission" date="2016-06" db="UniProtKB">
        <authorList>
            <consortium name="WormBaseParasite"/>
        </authorList>
    </citation>
    <scope>IDENTIFICATION</scope>
</reference>
<dbReference type="Proteomes" id="UP000270296">
    <property type="component" value="Unassembled WGS sequence"/>
</dbReference>
<dbReference type="FunFam" id="2.10.110.10:FF:000005">
    <property type="entry name" value="Testin isoform 1"/>
    <property type="match status" value="1"/>
</dbReference>
<dbReference type="OrthoDB" id="274660at2759"/>
<evidence type="ECO:0000256" key="7">
    <source>
        <dbReference type="SAM" id="MobiDB-lite"/>
    </source>
</evidence>
<dbReference type="AlphaFoldDB" id="A0A183J2Q3"/>
<dbReference type="SMART" id="SM00132">
    <property type="entry name" value="LIM"/>
    <property type="match status" value="1"/>
</dbReference>
<dbReference type="PROSITE" id="PS50023">
    <property type="entry name" value="LIM_DOMAIN_2"/>
    <property type="match status" value="1"/>
</dbReference>
<keyword evidence="3" id="KW-0863">Zinc-finger</keyword>
<dbReference type="SUPFAM" id="SSF57716">
    <property type="entry name" value="Glucocorticoid receptor-like (DNA-binding domain)"/>
    <property type="match status" value="1"/>
</dbReference>
<evidence type="ECO:0000313" key="9">
    <source>
        <dbReference type="EMBL" id="VDP29417.1"/>
    </source>
</evidence>
<dbReference type="PANTHER" id="PTHR24211:SF37">
    <property type="entry name" value="PROTEIN ESPINAS-LIKE PROTEIN"/>
    <property type="match status" value="1"/>
</dbReference>
<evidence type="ECO:0000256" key="1">
    <source>
        <dbReference type="ARBA" id="ARBA00022723"/>
    </source>
</evidence>
<dbReference type="InterPro" id="IPR001781">
    <property type="entry name" value="Znf_LIM"/>
</dbReference>
<sequence>MRDTQSTLECVVVAWSCSFLKRSTWRRRTGSAKSARSHSTDRAELLSLGHVSLGRDSGWRFGYPVRFIRRQVAVVAVMRQWHAAVASGTRCNVVSFVHLLPVRGAQHDFRGFAATSFLLVGFSSSSPCPRTRNSELELENSNSPRRRLGSRRRAFRDFHSVASSTDLLLTALHGLIFAGEYTKAMSKEWHSGHFCCWQCDQSLTGQRYILRDDHPYCIKCYEELFANTCDECGKAIGIDSKGEATAVDDEAFFRAHLKLCDKPSKHLSMSLLVMMF</sequence>
<keyword evidence="2" id="KW-0677">Repeat</keyword>
<keyword evidence="5 6" id="KW-0440">LIM domain</keyword>
<feature type="region of interest" description="Disordered" evidence="7">
    <location>
        <begin position="126"/>
        <end position="145"/>
    </location>
</feature>
<organism evidence="11">
    <name type="scientific">Soboliphyme baturini</name>
    <dbReference type="NCBI Taxonomy" id="241478"/>
    <lineage>
        <taxon>Eukaryota</taxon>
        <taxon>Metazoa</taxon>
        <taxon>Ecdysozoa</taxon>
        <taxon>Nematoda</taxon>
        <taxon>Enoplea</taxon>
        <taxon>Dorylaimia</taxon>
        <taxon>Dioctophymatida</taxon>
        <taxon>Dioctophymatoidea</taxon>
        <taxon>Soboliphymatidae</taxon>
        <taxon>Soboliphyme</taxon>
    </lineage>
</organism>
<dbReference type="CDD" id="cd09417">
    <property type="entry name" value="LIM2_LIMPETin_like"/>
    <property type="match status" value="1"/>
</dbReference>
<dbReference type="InterPro" id="IPR056807">
    <property type="entry name" value="LIM_FHL1/2/3/5_N"/>
</dbReference>
<evidence type="ECO:0000256" key="3">
    <source>
        <dbReference type="ARBA" id="ARBA00022771"/>
    </source>
</evidence>
<accession>A0A183J2Q3</accession>
<evidence type="ECO:0000259" key="8">
    <source>
        <dbReference type="PROSITE" id="PS50023"/>
    </source>
</evidence>
<reference evidence="9 10" key="2">
    <citation type="submission" date="2018-11" db="EMBL/GenBank/DDBJ databases">
        <authorList>
            <consortium name="Pathogen Informatics"/>
        </authorList>
    </citation>
    <scope>NUCLEOTIDE SEQUENCE [LARGE SCALE GENOMIC DNA]</scope>
</reference>
<dbReference type="GO" id="GO:0008270">
    <property type="term" value="F:zinc ion binding"/>
    <property type="evidence" value="ECO:0007669"/>
    <property type="project" value="UniProtKB-KW"/>
</dbReference>
<evidence type="ECO:0000256" key="2">
    <source>
        <dbReference type="ARBA" id="ARBA00022737"/>
    </source>
</evidence>
<keyword evidence="4 6" id="KW-0862">Zinc</keyword>
<dbReference type="PANTHER" id="PTHR24211">
    <property type="entry name" value="LIM DOMAIN-CONTAINING PROTEIN"/>
    <property type="match status" value="1"/>
</dbReference>
<keyword evidence="1 6" id="KW-0479">Metal-binding</keyword>
<dbReference type="InterPro" id="IPR047120">
    <property type="entry name" value="Pk/Esn/Tes"/>
</dbReference>